<evidence type="ECO:0000313" key="2">
    <source>
        <dbReference type="Proteomes" id="UP000770889"/>
    </source>
</evidence>
<sequence length="125" mass="14089">MDENRISKQVIGVALEVHQALGPGLLESAYQACLAREMSLQGLVFRQQATIDAEYKGLLVESAYRADFLINDRVIVELKTVDNLLPVHRAQLLTYLKWGGYKLGLLFNFNSMLLKQGIQRVVNNL</sequence>
<evidence type="ECO:0000313" key="1">
    <source>
        <dbReference type="EMBL" id="MBT2987488.1"/>
    </source>
</evidence>
<organism evidence="1 2">
    <name type="scientific">Candidatus Thiodiazotropha taylori</name>
    <dbReference type="NCBI Taxonomy" id="2792791"/>
    <lineage>
        <taxon>Bacteria</taxon>
        <taxon>Pseudomonadati</taxon>
        <taxon>Pseudomonadota</taxon>
        <taxon>Gammaproteobacteria</taxon>
        <taxon>Chromatiales</taxon>
        <taxon>Sedimenticolaceae</taxon>
        <taxon>Candidatus Thiodiazotropha</taxon>
    </lineage>
</organism>
<accession>A0A944M8V3</accession>
<dbReference type="EMBL" id="JAHHGM010000001">
    <property type="protein sequence ID" value="MBT2987488.1"/>
    <property type="molecule type" value="Genomic_DNA"/>
</dbReference>
<gene>
    <name evidence="1" type="ORF">KME65_00845</name>
</gene>
<proteinExistence type="predicted"/>
<protein>
    <submittedName>
        <fullName evidence="1">GxxExxY protein</fullName>
    </submittedName>
</protein>
<dbReference type="AlphaFoldDB" id="A0A944M8V3"/>
<dbReference type="NCBIfam" id="TIGR04256">
    <property type="entry name" value="GxxExxY"/>
    <property type="match status" value="1"/>
</dbReference>
<comment type="caution">
    <text evidence="1">The sequence shown here is derived from an EMBL/GenBank/DDBJ whole genome shotgun (WGS) entry which is preliminary data.</text>
</comment>
<dbReference type="InterPro" id="IPR026350">
    <property type="entry name" value="GxxExxY"/>
</dbReference>
<dbReference type="Proteomes" id="UP000770889">
    <property type="component" value="Unassembled WGS sequence"/>
</dbReference>
<dbReference type="Pfam" id="PF13366">
    <property type="entry name" value="PDDEXK_3"/>
    <property type="match status" value="1"/>
</dbReference>
<reference evidence="1 2" key="1">
    <citation type="submission" date="2021-05" db="EMBL/GenBank/DDBJ databases">
        <title>Genetic and Functional Diversity in Clade A Lucinid endosymbionts from the Bahamas.</title>
        <authorList>
            <person name="Giani N.M."/>
            <person name="Engel A.S."/>
            <person name="Campbell B.J."/>
        </authorList>
    </citation>
    <scope>NUCLEOTIDE SEQUENCE [LARGE SCALE GENOMIC DNA]</scope>
    <source>
        <strain evidence="1">LUC16012Gg_MoonRockCtena</strain>
    </source>
</reference>
<name>A0A944M8V3_9GAMM</name>